<feature type="compositionally biased region" description="Basic residues" evidence="1">
    <location>
        <begin position="454"/>
        <end position="465"/>
    </location>
</feature>
<reference evidence="4 5" key="1">
    <citation type="journal article" date="2016" name="Nat. Commun.">
        <title>Thousands of microbial genomes shed light on interconnected biogeochemical processes in an aquifer system.</title>
        <authorList>
            <person name="Anantharaman K."/>
            <person name="Brown C.T."/>
            <person name="Hug L.A."/>
            <person name="Sharon I."/>
            <person name="Castelle C.J."/>
            <person name="Probst A.J."/>
            <person name="Thomas B.C."/>
            <person name="Singh A."/>
            <person name="Wilkins M.J."/>
            <person name="Karaoz U."/>
            <person name="Brodie E.L."/>
            <person name="Williams K.H."/>
            <person name="Hubbard S.S."/>
            <person name="Banfield J.F."/>
        </authorList>
    </citation>
    <scope>NUCLEOTIDE SEQUENCE [LARGE SCALE GENOMIC DNA]</scope>
</reference>
<dbReference type="InterPro" id="IPR036779">
    <property type="entry name" value="LysM_dom_sf"/>
</dbReference>
<evidence type="ECO:0000256" key="2">
    <source>
        <dbReference type="SAM" id="Phobius"/>
    </source>
</evidence>
<feature type="domain" description="LysM" evidence="3">
    <location>
        <begin position="344"/>
        <end position="387"/>
    </location>
</feature>
<evidence type="ECO:0000313" key="5">
    <source>
        <dbReference type="Proteomes" id="UP000177349"/>
    </source>
</evidence>
<dbReference type="SMART" id="SM00257">
    <property type="entry name" value="LysM"/>
    <property type="match status" value="1"/>
</dbReference>
<name>A0A1G2BUT4_9BACT</name>
<sequence>MKIKLPIGLSLLVIGSIFLFVLTALTAFALSAGGIGGTPASADPGIQYSGSWFIYNLDAGESISDSVHLINSSDKTETIKIYVVDSVASNQGNFALEAQDDPKDGVGAWVTLPVSEITMDPGKEYDMPFTMTVPEDADVGEHSGGIIMQKATVDEASTGNIGATIVTRVGIRIYETVPGEVVRNVELEDFRVELVKADDRDPLYQVTLKAANRSNISLEPDVTLEIIGWGRESYFPKSSDEKSGLVINLSDLTRFFQGETMAHKWQLLRDEEVSTNWEWPVPLFGSFSFRARISYEGTNGPEQIVTSVITVNVVPWRDVAVLGGLVLVFLILLLALRFRYRSWKEYAVRPGDQLPVIAKQAGIDWKKLVKVNKLKEPVVEAGVTIRVPKKFQPAEAKPPIVTAPRTTLIQSPAQPVPMAAKVKSEPAALPKPPIVKSRVIPVRVESSPASGEKVHKRSPRKRAAKKPQPPAP</sequence>
<dbReference type="PROSITE" id="PS51782">
    <property type="entry name" value="LYSM"/>
    <property type="match status" value="1"/>
</dbReference>
<evidence type="ECO:0000313" key="4">
    <source>
        <dbReference type="EMBL" id="OGY92798.1"/>
    </source>
</evidence>
<proteinExistence type="predicted"/>
<keyword evidence="2" id="KW-0472">Membrane</keyword>
<keyword evidence="2" id="KW-0812">Transmembrane</keyword>
<dbReference type="AlphaFoldDB" id="A0A1G2BUT4"/>
<dbReference type="InterPro" id="IPR018392">
    <property type="entry name" value="LysM"/>
</dbReference>
<dbReference type="Gene3D" id="3.10.350.10">
    <property type="entry name" value="LysM domain"/>
    <property type="match status" value="1"/>
</dbReference>
<evidence type="ECO:0000259" key="3">
    <source>
        <dbReference type="PROSITE" id="PS51782"/>
    </source>
</evidence>
<evidence type="ECO:0000256" key="1">
    <source>
        <dbReference type="SAM" id="MobiDB-lite"/>
    </source>
</evidence>
<feature type="region of interest" description="Disordered" evidence="1">
    <location>
        <begin position="439"/>
        <end position="472"/>
    </location>
</feature>
<feature type="transmembrane region" description="Helical" evidence="2">
    <location>
        <begin position="319"/>
        <end position="336"/>
    </location>
</feature>
<dbReference type="SUPFAM" id="SSF54106">
    <property type="entry name" value="LysM domain"/>
    <property type="match status" value="1"/>
</dbReference>
<dbReference type="EMBL" id="MHKN01000009">
    <property type="protein sequence ID" value="OGY92798.1"/>
    <property type="molecule type" value="Genomic_DNA"/>
</dbReference>
<dbReference type="Proteomes" id="UP000177349">
    <property type="component" value="Unassembled WGS sequence"/>
</dbReference>
<comment type="caution">
    <text evidence="4">The sequence shown here is derived from an EMBL/GenBank/DDBJ whole genome shotgun (WGS) entry which is preliminary data.</text>
</comment>
<protein>
    <recommendedName>
        <fullName evidence="3">LysM domain-containing protein</fullName>
    </recommendedName>
</protein>
<organism evidence="4 5">
    <name type="scientific">Candidatus Komeilibacteria bacterium RIFCSPLOWO2_01_FULL_53_11</name>
    <dbReference type="NCBI Taxonomy" id="1798552"/>
    <lineage>
        <taxon>Bacteria</taxon>
        <taxon>Candidatus Komeiliibacteriota</taxon>
    </lineage>
</organism>
<keyword evidence="2" id="KW-1133">Transmembrane helix</keyword>
<accession>A0A1G2BUT4</accession>
<dbReference type="Pfam" id="PF01476">
    <property type="entry name" value="LysM"/>
    <property type="match status" value="1"/>
</dbReference>
<gene>
    <name evidence="4" type="ORF">A3B31_02830</name>
</gene>